<proteinExistence type="predicted"/>
<comment type="caution">
    <text evidence="1">The sequence shown here is derived from an EMBL/GenBank/DDBJ whole genome shotgun (WGS) entry which is preliminary data.</text>
</comment>
<sequence>MVSCIYATRASTGLFTAYYAILDIHHHHPPSQFVRQNSIDQAHSPALDCRLLVDRRYEVLFFPRGIDRIETSFSPTAVYAQLHVSFASLQASVCFVGRFQASSSVLRRMKSHATENFLKEWIYSTESLFTAAEVSSHPSVLLKWPGAHSPVKRMEGPERALDSLSNEYAINE</sequence>
<accession>A0AAV4QGU9</accession>
<gene>
    <name evidence="1" type="ORF">CDAR_373641</name>
</gene>
<reference evidence="1 2" key="1">
    <citation type="submission" date="2021-06" db="EMBL/GenBank/DDBJ databases">
        <title>Caerostris darwini draft genome.</title>
        <authorList>
            <person name="Kono N."/>
            <person name="Arakawa K."/>
        </authorList>
    </citation>
    <scope>NUCLEOTIDE SEQUENCE [LARGE SCALE GENOMIC DNA]</scope>
</reference>
<dbReference type="Proteomes" id="UP001054837">
    <property type="component" value="Unassembled WGS sequence"/>
</dbReference>
<evidence type="ECO:0000313" key="2">
    <source>
        <dbReference type="Proteomes" id="UP001054837"/>
    </source>
</evidence>
<dbReference type="AlphaFoldDB" id="A0AAV4QGU9"/>
<organism evidence="1 2">
    <name type="scientific">Caerostris darwini</name>
    <dbReference type="NCBI Taxonomy" id="1538125"/>
    <lineage>
        <taxon>Eukaryota</taxon>
        <taxon>Metazoa</taxon>
        <taxon>Ecdysozoa</taxon>
        <taxon>Arthropoda</taxon>
        <taxon>Chelicerata</taxon>
        <taxon>Arachnida</taxon>
        <taxon>Araneae</taxon>
        <taxon>Araneomorphae</taxon>
        <taxon>Entelegynae</taxon>
        <taxon>Araneoidea</taxon>
        <taxon>Araneidae</taxon>
        <taxon>Caerostris</taxon>
    </lineage>
</organism>
<protein>
    <submittedName>
        <fullName evidence="1">Uncharacterized protein</fullName>
    </submittedName>
</protein>
<name>A0AAV4QGU9_9ARAC</name>
<evidence type="ECO:0000313" key="1">
    <source>
        <dbReference type="EMBL" id="GIY08938.1"/>
    </source>
</evidence>
<keyword evidence="2" id="KW-1185">Reference proteome</keyword>
<dbReference type="EMBL" id="BPLQ01004569">
    <property type="protein sequence ID" value="GIY08938.1"/>
    <property type="molecule type" value="Genomic_DNA"/>
</dbReference>